<dbReference type="InterPro" id="IPR039197">
    <property type="entry name" value="Mrs1/Cce1"/>
</dbReference>
<accession>A0A8H3UVY5</accession>
<dbReference type="GO" id="GO:0000402">
    <property type="term" value="F:crossed form four-way junction DNA binding"/>
    <property type="evidence" value="ECO:0007669"/>
    <property type="project" value="TreeGrafter"/>
</dbReference>
<sequence length="425" mass="46479">MTLPSRLLKLRNEDLTKLLVAIGGASTGNKGVLVERLVRGCGRVGLGVGVASGVKDGVGFGRGSSGLGSKKETTRVLSIDMGIKNLAFCVCDVPVLSGRGSRAKGGDGTLDLCVVAWKRIAVTGSTTPIGRKKKVVDGEEKKESGQAHIEGDDPFSPMQLSKTAYKLVKEVLLPYNPDTILIERQRFRSGGGSAVQEWTVRVNMFESMIWAVLTTLKNEGVTTKTKISRKEKEERPQIWDVSPMRVATFWIGKEAKKLAERANVDIREAKKGRTKVEKKEKVDLVQRWILSDAEGIEINEAVNITFEDGAALTRDAFMASKSGPNRKCAALRKIKEPKVVKTKGERAEGKKVVLPVVELAAIPDSPATESLKEEAVLDIGKLDDLADCLLQAGAWVKWEMNRLAVQEMVEEGDVEALEEWVRENE</sequence>
<dbReference type="SUPFAM" id="SSF53098">
    <property type="entry name" value="Ribonuclease H-like"/>
    <property type="match status" value="1"/>
</dbReference>
<evidence type="ECO:0000313" key="2">
    <source>
        <dbReference type="EMBL" id="KAE9977596.1"/>
    </source>
</evidence>
<proteinExistence type="predicted"/>
<dbReference type="InterPro" id="IPR036397">
    <property type="entry name" value="RNaseH_sf"/>
</dbReference>
<dbReference type="AlphaFoldDB" id="A0A8H3UVY5"/>
<dbReference type="PANTHER" id="PTHR28072">
    <property type="entry name" value="CRUCIFORM CUTTING ENDONUCLEASE 1, MITOCHONDRIAL-RELATED"/>
    <property type="match status" value="1"/>
</dbReference>
<dbReference type="EMBL" id="WNWS01000150">
    <property type="protein sequence ID" value="KAE9977596.1"/>
    <property type="molecule type" value="Genomic_DNA"/>
</dbReference>
<dbReference type="GO" id="GO:0000403">
    <property type="term" value="F:Y-form DNA binding"/>
    <property type="evidence" value="ECO:0007669"/>
    <property type="project" value="TreeGrafter"/>
</dbReference>
<dbReference type="InterPro" id="IPR015242">
    <property type="entry name" value="Ydc2_cat"/>
</dbReference>
<protein>
    <recommendedName>
        <fullName evidence="1">Mitochondrial resolvase Ydc2 catalytic domain-containing protein</fullName>
    </recommendedName>
</protein>
<dbReference type="InterPro" id="IPR012337">
    <property type="entry name" value="RNaseH-like_sf"/>
</dbReference>
<feature type="domain" description="Mitochondrial resolvase Ydc2 catalytic" evidence="1">
    <location>
        <begin position="76"/>
        <end position="402"/>
    </location>
</feature>
<dbReference type="Proteomes" id="UP000447873">
    <property type="component" value="Unassembled WGS sequence"/>
</dbReference>
<dbReference type="Pfam" id="PF09159">
    <property type="entry name" value="Ydc2-catalyt"/>
    <property type="match status" value="1"/>
</dbReference>
<organism evidence="2 3">
    <name type="scientific">Venturia inaequalis</name>
    <name type="common">Apple scab fungus</name>
    <dbReference type="NCBI Taxonomy" id="5025"/>
    <lineage>
        <taxon>Eukaryota</taxon>
        <taxon>Fungi</taxon>
        <taxon>Dikarya</taxon>
        <taxon>Ascomycota</taxon>
        <taxon>Pezizomycotina</taxon>
        <taxon>Dothideomycetes</taxon>
        <taxon>Pleosporomycetidae</taxon>
        <taxon>Venturiales</taxon>
        <taxon>Venturiaceae</taxon>
        <taxon>Venturia</taxon>
    </lineage>
</organism>
<dbReference type="Gene3D" id="3.30.420.10">
    <property type="entry name" value="Ribonuclease H-like superfamily/Ribonuclease H"/>
    <property type="match status" value="1"/>
</dbReference>
<dbReference type="GO" id="GO:0070336">
    <property type="term" value="F:flap-structured DNA binding"/>
    <property type="evidence" value="ECO:0007669"/>
    <property type="project" value="TreeGrafter"/>
</dbReference>
<comment type="caution">
    <text evidence="2">The sequence shown here is derived from an EMBL/GenBank/DDBJ whole genome shotgun (WGS) entry which is preliminary data.</text>
</comment>
<dbReference type="GO" id="GO:0004520">
    <property type="term" value="F:DNA endonuclease activity"/>
    <property type="evidence" value="ECO:0007669"/>
    <property type="project" value="TreeGrafter"/>
</dbReference>
<dbReference type="CDD" id="cd16963">
    <property type="entry name" value="CCE1"/>
    <property type="match status" value="1"/>
</dbReference>
<dbReference type="GO" id="GO:0005739">
    <property type="term" value="C:mitochondrion"/>
    <property type="evidence" value="ECO:0007669"/>
    <property type="project" value="TreeGrafter"/>
</dbReference>
<dbReference type="PANTHER" id="PTHR28072:SF1">
    <property type="entry name" value="CRUCIFORM CUTTING ENDONUCLEASE 1, MITOCHONDRIAL-RELATED"/>
    <property type="match status" value="1"/>
</dbReference>
<reference evidence="2 3" key="1">
    <citation type="submission" date="2018-12" db="EMBL/GenBank/DDBJ databases">
        <title>Venturia inaequalis Genome Resource.</title>
        <authorList>
            <person name="Lichtner F.J."/>
        </authorList>
    </citation>
    <scope>NUCLEOTIDE SEQUENCE [LARGE SCALE GENOMIC DNA]</scope>
    <source>
        <strain evidence="2 3">120213</strain>
    </source>
</reference>
<gene>
    <name evidence="2" type="ORF">EG328_001969</name>
</gene>
<evidence type="ECO:0000259" key="1">
    <source>
        <dbReference type="Pfam" id="PF09159"/>
    </source>
</evidence>
<evidence type="ECO:0000313" key="3">
    <source>
        <dbReference type="Proteomes" id="UP000447873"/>
    </source>
</evidence>
<name>A0A8H3UVY5_VENIN</name>